<sequence>MSFNVIVTLEPSKENHEWAFSQINSCVGASYVIVRVRPSLILLSVAEPYKFWFEVKKCIYGKDTPLHRVVPVDAVVDPLIDRIAEKAQQLALARIPENATYRVTLHGKVFTLDDKNRLIRIHSIDAIRVIAEKINRKVDLNNPEWVVYIRTINIRRWSAVTAISVAKNIVFKNIRVGEPSSPL</sequence>
<dbReference type="SUPFAM" id="SSF143437">
    <property type="entry name" value="THUMP domain-like"/>
    <property type="match status" value="1"/>
</dbReference>
<protein>
    <recommendedName>
        <fullName evidence="2">THUMP domain-containing protein</fullName>
    </recommendedName>
</protein>
<name>A0A7J2U2A9_9CREN</name>
<organism evidence="1">
    <name type="scientific">Ignisphaera aggregans</name>
    <dbReference type="NCBI Taxonomy" id="334771"/>
    <lineage>
        <taxon>Archaea</taxon>
        <taxon>Thermoproteota</taxon>
        <taxon>Thermoprotei</taxon>
        <taxon>Desulfurococcales</taxon>
        <taxon>Desulfurococcaceae</taxon>
        <taxon>Ignisphaera</taxon>
    </lineage>
</organism>
<comment type="caution">
    <text evidence="1">The sequence shown here is derived from an EMBL/GenBank/DDBJ whole genome shotgun (WGS) entry which is preliminary data.</text>
</comment>
<proteinExistence type="predicted"/>
<reference evidence="1" key="1">
    <citation type="journal article" date="2020" name="mSystems">
        <title>Genome- and Community-Level Interaction Insights into Carbon Utilization and Element Cycling Functions of Hydrothermarchaeota in Hydrothermal Sediment.</title>
        <authorList>
            <person name="Zhou Z."/>
            <person name="Liu Y."/>
            <person name="Xu W."/>
            <person name="Pan J."/>
            <person name="Luo Z.H."/>
            <person name="Li M."/>
        </authorList>
    </citation>
    <scope>NUCLEOTIDE SEQUENCE [LARGE SCALE GENOMIC DNA]</scope>
    <source>
        <strain evidence="1">SpSt-125</strain>
    </source>
</reference>
<dbReference type="EMBL" id="DSEU01000011">
    <property type="protein sequence ID" value="HEM66383.1"/>
    <property type="molecule type" value="Genomic_DNA"/>
</dbReference>
<gene>
    <name evidence="1" type="ORF">ENO26_02250</name>
</gene>
<evidence type="ECO:0000313" key="1">
    <source>
        <dbReference type="EMBL" id="HEM66383.1"/>
    </source>
</evidence>
<dbReference type="AlphaFoldDB" id="A0A7J2U2A9"/>
<accession>A0A7J2U2A9</accession>
<evidence type="ECO:0008006" key="2">
    <source>
        <dbReference type="Google" id="ProtNLM"/>
    </source>
</evidence>